<dbReference type="SMART" id="SM00167">
    <property type="entry name" value="VPS9"/>
    <property type="match status" value="1"/>
</dbReference>
<comment type="similarity">
    <text evidence="2">Belongs to the GAPVD1 family.</text>
</comment>
<dbReference type="PROSITE" id="PS51205">
    <property type="entry name" value="VPS9"/>
    <property type="match status" value="1"/>
</dbReference>
<dbReference type="InterPro" id="IPR045046">
    <property type="entry name" value="Vps9-like"/>
</dbReference>
<feature type="compositionally biased region" description="Basic and acidic residues" evidence="9">
    <location>
        <begin position="987"/>
        <end position="1000"/>
    </location>
</feature>
<feature type="compositionally biased region" description="Low complexity" evidence="9">
    <location>
        <begin position="704"/>
        <end position="713"/>
    </location>
</feature>
<keyword evidence="6" id="KW-0472">Membrane</keyword>
<dbReference type="GO" id="GO:0051049">
    <property type="term" value="P:regulation of transport"/>
    <property type="evidence" value="ECO:0007669"/>
    <property type="project" value="UniProtKB-ARBA"/>
</dbReference>
<name>A0A8J2PTT4_9HEXA</name>
<dbReference type="InterPro" id="IPR001936">
    <property type="entry name" value="RasGAP_dom"/>
</dbReference>
<dbReference type="PANTHER" id="PTHR23101">
    <property type="entry name" value="RAB GDP/GTP EXCHANGE FACTOR"/>
    <property type="match status" value="1"/>
</dbReference>
<dbReference type="GO" id="GO:0005829">
    <property type="term" value="C:cytosol"/>
    <property type="evidence" value="ECO:0007669"/>
    <property type="project" value="TreeGrafter"/>
</dbReference>
<comment type="caution">
    <text evidence="12">The sequence shown here is derived from an EMBL/GenBank/DDBJ whole genome shotgun (WGS) entry which is preliminary data.</text>
</comment>
<evidence type="ECO:0000259" key="11">
    <source>
        <dbReference type="PROSITE" id="PS51205"/>
    </source>
</evidence>
<dbReference type="Proteomes" id="UP000708208">
    <property type="component" value="Unassembled WGS sequence"/>
</dbReference>
<evidence type="ECO:0000256" key="3">
    <source>
        <dbReference type="ARBA" id="ARBA00022468"/>
    </source>
</evidence>
<dbReference type="GO" id="GO:0005085">
    <property type="term" value="F:guanyl-nucleotide exchange factor activity"/>
    <property type="evidence" value="ECO:0007669"/>
    <property type="project" value="UniProtKB-KW"/>
</dbReference>
<dbReference type="Pfam" id="PF00616">
    <property type="entry name" value="RasGAP"/>
    <property type="match status" value="1"/>
</dbReference>
<accession>A0A8J2PTT4</accession>
<feature type="compositionally biased region" description="Basic and acidic residues" evidence="9">
    <location>
        <begin position="847"/>
        <end position="856"/>
    </location>
</feature>
<feature type="region of interest" description="Disordered" evidence="9">
    <location>
        <begin position="951"/>
        <end position="1000"/>
    </location>
</feature>
<evidence type="ECO:0000256" key="8">
    <source>
        <dbReference type="ARBA" id="ARBA00068997"/>
    </source>
</evidence>
<feature type="compositionally biased region" description="Polar residues" evidence="9">
    <location>
        <begin position="971"/>
        <end position="981"/>
    </location>
</feature>
<feature type="domain" description="VPS9" evidence="11">
    <location>
        <begin position="1345"/>
        <end position="1483"/>
    </location>
</feature>
<keyword evidence="4" id="KW-0254">Endocytosis</keyword>
<feature type="region of interest" description="Disordered" evidence="9">
    <location>
        <begin position="704"/>
        <end position="727"/>
    </location>
</feature>
<organism evidence="12 13">
    <name type="scientific">Allacma fusca</name>
    <dbReference type="NCBI Taxonomy" id="39272"/>
    <lineage>
        <taxon>Eukaryota</taxon>
        <taxon>Metazoa</taxon>
        <taxon>Ecdysozoa</taxon>
        <taxon>Arthropoda</taxon>
        <taxon>Hexapoda</taxon>
        <taxon>Collembola</taxon>
        <taxon>Symphypleona</taxon>
        <taxon>Sminthuridae</taxon>
        <taxon>Allacma</taxon>
    </lineage>
</organism>
<dbReference type="InterPro" id="IPR003123">
    <property type="entry name" value="VPS9"/>
</dbReference>
<feature type="region of interest" description="Disordered" evidence="9">
    <location>
        <begin position="636"/>
        <end position="668"/>
    </location>
</feature>
<feature type="region of interest" description="Disordered" evidence="9">
    <location>
        <begin position="536"/>
        <end position="575"/>
    </location>
</feature>
<feature type="compositionally biased region" description="Polar residues" evidence="9">
    <location>
        <begin position="636"/>
        <end position="655"/>
    </location>
</feature>
<keyword evidence="13" id="KW-1185">Reference proteome</keyword>
<evidence type="ECO:0000313" key="13">
    <source>
        <dbReference type="Proteomes" id="UP000708208"/>
    </source>
</evidence>
<comment type="subcellular location">
    <subcellularLocation>
        <location evidence="1">Membrane</location>
        <topology evidence="1">Peripheral membrane protein</topology>
    </subcellularLocation>
</comment>
<dbReference type="PROSITE" id="PS50018">
    <property type="entry name" value="RAS_GTPASE_ACTIV_2"/>
    <property type="match status" value="1"/>
</dbReference>
<sequence>MPVTHIDLLDLAKRLKQEKLFVANERKEIEGMNRKVELLSTGLFHQTWLTGQNRLALENLSRGPVASPFIRPFVVPPAEGESDLTENLEIIEAHKHIPTKYLQSFIDLITLLRSHPDVVGLCVATYEKEKSHHIRVSQGLSSVSFGDILQAIINVYGGVGGPLPCDGTLHLKLLSTLAGFQLVGSESPRKILRQGSIAFSTLYRVISETIPSSRLFLIGALHQPVTLLLSSQELLCLGTNVPPTSPLSVIEAATAFSNATANGDIASLDRTEKIARLTKLFIESILDHIHAFPKGLAWIIKSIHSQLSLTHPQKEVSTICTDLIWALFICPAVTNPEPFGVTDAPVGNEARHVLSQIATILQALALHRCEGPDPRMTEYISFFDTDSLSSILDHVLSIEGLPTELNGFTPAVSRRKILIPENLLQPLFSWLKECLCLLEQNGKLTDLEIWPVSVSSANSSPSHSAANFLANGKRTLLLRKESPRHTPVTPVPSNDISQNFSISVVEFPLTTQPWEWVGMVSESEVISSLMKNNMAGDADSLGGTDLDGPEEEEREEQGSISGEKRTRFSLSNDDSSMGKVDWDFENHVFLHCNYRDGKVVKLSGTSDNLEAVSEAASTHSVSSSIELEDQNDNLSDMLSANVSGRGTPNVSGRNTPQEDEDNENQNAGNENLANDVIMNDADGVVDNVEANVVRQPVVANNINPPNLNNLNINGRPPNDGPSKQARSEIEDKFCKFEIKKLFGGDETISLVSDTWSTDVLASDSEMGGDNHSREALPLPPPAGPPQGNVLSNPTPANIFLPSSASASIAEASQNNDTMSEAWSTDVAANDIERMHDFDNDDTASVARSDDTGRSDGLEEIAYDTPRSSVSGGGPYSRPDQEADLLLFDDVPPQSLTVTINADSNIGNAVSAPEVDNVATTMEVEISSMQISSSSDIVVTDQSPLVLIPGTSSQMHLPSSSSQVPGTSGSGLMNSRTGTMPKTISFDKTAERGDRENWDDESGRTRRFFRNFRLPFRGRSRKPVGAGRHDGYDAFDRQAGGDSASSLLVPKLRKSLSEDVSSPLQGSNESSDDILAKYRRKPSLTDSNDGSNSTTGNANSSPKLLSFGGASGSINNIPPVPVSRKESLKISRAEICNDARKKLRNVICNCDLQTIQASDGAPVDVALINILRVEIASAISRADQVGAAQLQEAIRTIKQLGIDGCRKVIRLIRDDYRRRNEYLAYLLKSKQTLLSTIQFLERATVRAKHEGDTYSQYLIKECVRLWLEEPKQEKLINQFRDNFRLATVIDEKIEILDSFLDNLIYTFVGNKELTDWQLSKAEASLEQTIVSKIYLHALYPNGEADLHRDAVLRDHIARLGAVITPSHQALRIPKSHLGECPWPPAQRELKMLPAYKTPSDKLRCVSRAASLIVSLLSSSDKVVSADDVVPVLVFVIIKSNPPALLSTIQYVNSFCGQKNTGADQYWWTQFCSAVEFIKTMDYND</sequence>
<feature type="compositionally biased region" description="Low complexity" evidence="9">
    <location>
        <begin position="1083"/>
        <end position="1100"/>
    </location>
</feature>
<keyword evidence="3" id="KW-0343">GTPase activation</keyword>
<dbReference type="FunFam" id="1.20.1050.80:FF:000001">
    <property type="entry name" value="GTPase-activating protein and VPS9 domain-containing protein 1 isoform X1"/>
    <property type="match status" value="1"/>
</dbReference>
<dbReference type="EMBL" id="CAJVCH010544273">
    <property type="protein sequence ID" value="CAG7827636.1"/>
    <property type="molecule type" value="Genomic_DNA"/>
</dbReference>
<feature type="region of interest" description="Disordered" evidence="9">
    <location>
        <begin position="1018"/>
        <end position="1039"/>
    </location>
</feature>
<dbReference type="GO" id="GO:0030139">
    <property type="term" value="C:endocytic vesicle"/>
    <property type="evidence" value="ECO:0007669"/>
    <property type="project" value="TreeGrafter"/>
</dbReference>
<dbReference type="GO" id="GO:0005096">
    <property type="term" value="F:GTPase activator activity"/>
    <property type="evidence" value="ECO:0007669"/>
    <property type="project" value="UniProtKB-KW"/>
</dbReference>
<evidence type="ECO:0000256" key="2">
    <source>
        <dbReference type="ARBA" id="ARBA00008489"/>
    </source>
</evidence>
<evidence type="ECO:0000256" key="5">
    <source>
        <dbReference type="ARBA" id="ARBA00022658"/>
    </source>
</evidence>
<evidence type="ECO:0000256" key="1">
    <source>
        <dbReference type="ARBA" id="ARBA00004170"/>
    </source>
</evidence>
<dbReference type="GO" id="GO:0031267">
    <property type="term" value="F:small GTPase binding"/>
    <property type="evidence" value="ECO:0007669"/>
    <property type="project" value="TreeGrafter"/>
</dbReference>
<reference evidence="12" key="1">
    <citation type="submission" date="2021-06" db="EMBL/GenBank/DDBJ databases">
        <authorList>
            <person name="Hodson N. C."/>
            <person name="Mongue J. A."/>
            <person name="Jaron S. K."/>
        </authorList>
    </citation>
    <scope>NUCLEOTIDE SEQUENCE</scope>
</reference>
<comment type="function">
    <text evidence="7">Acts both as a GTPase-activating protein (GAP) and a guanine nucleotide exchange factor (GEF), and participates in endocytosis.</text>
</comment>
<evidence type="ECO:0000256" key="9">
    <source>
        <dbReference type="SAM" id="MobiDB-lite"/>
    </source>
</evidence>
<evidence type="ECO:0000256" key="4">
    <source>
        <dbReference type="ARBA" id="ARBA00022583"/>
    </source>
</evidence>
<dbReference type="GO" id="GO:0016020">
    <property type="term" value="C:membrane"/>
    <property type="evidence" value="ECO:0007669"/>
    <property type="project" value="UniProtKB-SubCell"/>
</dbReference>
<dbReference type="GO" id="GO:0006897">
    <property type="term" value="P:endocytosis"/>
    <property type="evidence" value="ECO:0007669"/>
    <property type="project" value="UniProtKB-KW"/>
</dbReference>
<dbReference type="OrthoDB" id="10264848at2759"/>
<feature type="region of interest" description="Disordered" evidence="9">
    <location>
        <begin position="835"/>
        <end position="880"/>
    </location>
</feature>
<evidence type="ECO:0000256" key="7">
    <source>
        <dbReference type="ARBA" id="ARBA00053914"/>
    </source>
</evidence>
<feature type="region of interest" description="Disordered" evidence="9">
    <location>
        <begin position="761"/>
        <end position="796"/>
    </location>
</feature>
<dbReference type="PANTHER" id="PTHR23101:SF25">
    <property type="entry name" value="GTPASE-ACTIVATING PROTEIN AND VPS9 DOMAIN-CONTAINING PROTEIN 1"/>
    <property type="match status" value="1"/>
</dbReference>
<feature type="compositionally biased region" description="Low complexity" evidence="9">
    <location>
        <begin position="951"/>
        <end position="970"/>
    </location>
</feature>
<feature type="region of interest" description="Disordered" evidence="9">
    <location>
        <begin position="1081"/>
        <end position="1101"/>
    </location>
</feature>
<feature type="compositionally biased region" description="Basic and acidic residues" evidence="9">
    <location>
        <begin position="1026"/>
        <end position="1035"/>
    </location>
</feature>
<gene>
    <name evidence="12" type="ORF">AFUS01_LOCUS37612</name>
</gene>
<evidence type="ECO:0000313" key="12">
    <source>
        <dbReference type="EMBL" id="CAG7827636.1"/>
    </source>
</evidence>
<evidence type="ECO:0000259" key="10">
    <source>
        <dbReference type="PROSITE" id="PS50018"/>
    </source>
</evidence>
<protein>
    <recommendedName>
        <fullName evidence="8">Receptor-mediated endocytosis protein 6 homolog</fullName>
    </recommendedName>
</protein>
<evidence type="ECO:0000256" key="6">
    <source>
        <dbReference type="ARBA" id="ARBA00023136"/>
    </source>
</evidence>
<keyword evidence="5" id="KW-0344">Guanine-nucleotide releasing factor</keyword>
<feature type="domain" description="Ras-GAP" evidence="10">
    <location>
        <begin position="169"/>
        <end position="366"/>
    </location>
</feature>
<dbReference type="Pfam" id="PF02204">
    <property type="entry name" value="VPS9"/>
    <property type="match status" value="1"/>
</dbReference>
<proteinExistence type="inferred from homology"/>